<dbReference type="InterPro" id="IPR044878">
    <property type="entry name" value="UbiA_sf"/>
</dbReference>
<feature type="transmembrane region" description="Helical" evidence="7">
    <location>
        <begin position="444"/>
        <end position="463"/>
    </location>
</feature>
<keyword evidence="3 7" id="KW-0812">Transmembrane</keyword>
<protein>
    <submittedName>
        <fullName evidence="8">UbiA family prenyltransferase</fullName>
    </submittedName>
</protein>
<evidence type="ECO:0000256" key="1">
    <source>
        <dbReference type="ARBA" id="ARBA00004141"/>
    </source>
</evidence>
<evidence type="ECO:0000256" key="5">
    <source>
        <dbReference type="ARBA" id="ARBA00023136"/>
    </source>
</evidence>
<dbReference type="EMBL" id="VJMF01000005">
    <property type="protein sequence ID" value="TRL38128.1"/>
    <property type="molecule type" value="Genomic_DNA"/>
</dbReference>
<feature type="transmembrane region" description="Helical" evidence="7">
    <location>
        <begin position="244"/>
        <end position="264"/>
    </location>
</feature>
<dbReference type="Gene3D" id="3.40.50.1000">
    <property type="entry name" value="HAD superfamily/HAD-like"/>
    <property type="match status" value="1"/>
</dbReference>
<gene>
    <name evidence="8" type="ORF">FM996_01115</name>
</gene>
<keyword evidence="4 7" id="KW-1133">Transmembrane helix</keyword>
<evidence type="ECO:0000313" key="8">
    <source>
        <dbReference type="EMBL" id="TRL38128.1"/>
    </source>
</evidence>
<dbReference type="GO" id="GO:0005886">
    <property type="term" value="C:plasma membrane"/>
    <property type="evidence" value="ECO:0007669"/>
    <property type="project" value="TreeGrafter"/>
</dbReference>
<dbReference type="PANTHER" id="PTHR11048">
    <property type="entry name" value="PRENYLTRANSFERASES"/>
    <property type="match status" value="1"/>
</dbReference>
<name>A0A549T8C6_METSR</name>
<evidence type="ECO:0000256" key="4">
    <source>
        <dbReference type="ARBA" id="ARBA00022989"/>
    </source>
</evidence>
<feature type="transmembrane region" description="Helical" evidence="7">
    <location>
        <begin position="364"/>
        <end position="382"/>
    </location>
</feature>
<dbReference type="GO" id="GO:0016765">
    <property type="term" value="F:transferase activity, transferring alkyl or aryl (other than methyl) groups"/>
    <property type="evidence" value="ECO:0007669"/>
    <property type="project" value="InterPro"/>
</dbReference>
<accession>A0A549T8C6</accession>
<dbReference type="Pfam" id="PF01040">
    <property type="entry name" value="UbiA"/>
    <property type="match status" value="1"/>
</dbReference>
<dbReference type="GO" id="GO:0009247">
    <property type="term" value="P:glycolipid biosynthetic process"/>
    <property type="evidence" value="ECO:0007669"/>
    <property type="project" value="TreeGrafter"/>
</dbReference>
<proteinExistence type="predicted"/>
<dbReference type="InterPro" id="IPR039653">
    <property type="entry name" value="Prenyltransferase"/>
</dbReference>
<comment type="caution">
    <text evidence="8">The sequence shown here is derived from an EMBL/GenBank/DDBJ whole genome shotgun (WGS) entry which is preliminary data.</text>
</comment>
<dbReference type="Gene3D" id="1.10.357.140">
    <property type="entry name" value="UbiA prenyltransferase"/>
    <property type="match status" value="1"/>
</dbReference>
<sequence length="501" mass="55269">MKIASLPKFEEETSNIQTREESHLPHDLSLPLVIDLDRTLITTDALHESLFFFLKRRAAAAWRIPFWILSGRAIVKSRLAVAVTDADVDTFPVNPDLVALAEREARLGRRVILATGADISIALKIQRRFPFFDEIIASADGRNMKGAEKAEEVAHRLPGGFIYAGDSSADLHVWRKASAAIFVGRSKSMEKKIETLTDLVAVLPSNALSFPTLRRGLRLHQWAKNALVFVPLILGGKAHDASAWLHAFAGFVALSLLASATYVLNDLWDLTEDRRHWSKKKRPFASGDLPIATGVALIAGGGTISLLLAVWAGPSCVVTLALYLAVSLAYSFQLKREPIVDLFVLASLFSMRLALGVVVTDVVFSPWLFVFSMFIFLSLSAAKRQTEITRMVAHGLEHTPGRGYHASDAPLVLALGVGSMIATVLILVIYLFEDAFPAGYYKHPQLLWSFPLVIFLWLGRVWLKCHRDELNDDPVAFALKDKVSLFYGATMATFFCAAALL</sequence>
<evidence type="ECO:0000256" key="3">
    <source>
        <dbReference type="ARBA" id="ARBA00022692"/>
    </source>
</evidence>
<dbReference type="NCBIfam" id="NF006088">
    <property type="entry name" value="PRK08238.1"/>
    <property type="match status" value="1"/>
</dbReference>
<feature type="transmembrane region" description="Helical" evidence="7">
    <location>
        <begin position="310"/>
        <end position="332"/>
    </location>
</feature>
<evidence type="ECO:0000256" key="6">
    <source>
        <dbReference type="SAM" id="MobiDB-lite"/>
    </source>
</evidence>
<dbReference type="AlphaFoldDB" id="A0A549T8C6"/>
<dbReference type="InterPro" id="IPR023214">
    <property type="entry name" value="HAD_sf"/>
</dbReference>
<organism evidence="8 9">
    <name type="scientific">Methylosinus sporium</name>
    <dbReference type="NCBI Taxonomy" id="428"/>
    <lineage>
        <taxon>Bacteria</taxon>
        <taxon>Pseudomonadati</taxon>
        <taxon>Pseudomonadota</taxon>
        <taxon>Alphaproteobacteria</taxon>
        <taxon>Hyphomicrobiales</taxon>
        <taxon>Methylocystaceae</taxon>
        <taxon>Methylosinus</taxon>
    </lineage>
</organism>
<feature type="transmembrane region" description="Helical" evidence="7">
    <location>
        <begin position="339"/>
        <end position="358"/>
    </location>
</feature>
<feature type="transmembrane region" description="Helical" evidence="7">
    <location>
        <begin position="483"/>
        <end position="500"/>
    </location>
</feature>
<evidence type="ECO:0000256" key="2">
    <source>
        <dbReference type="ARBA" id="ARBA00022475"/>
    </source>
</evidence>
<dbReference type="InterPro" id="IPR000537">
    <property type="entry name" value="UbiA_prenyltransferase"/>
</dbReference>
<dbReference type="SUPFAM" id="SSF56784">
    <property type="entry name" value="HAD-like"/>
    <property type="match status" value="1"/>
</dbReference>
<dbReference type="Proteomes" id="UP000316781">
    <property type="component" value="Unassembled WGS sequence"/>
</dbReference>
<feature type="transmembrane region" description="Helical" evidence="7">
    <location>
        <begin position="411"/>
        <end position="432"/>
    </location>
</feature>
<evidence type="ECO:0000313" key="9">
    <source>
        <dbReference type="Proteomes" id="UP000316781"/>
    </source>
</evidence>
<dbReference type="InterPro" id="IPR036412">
    <property type="entry name" value="HAD-like_sf"/>
</dbReference>
<keyword evidence="2" id="KW-1003">Cell membrane</keyword>
<dbReference type="CDD" id="cd13963">
    <property type="entry name" value="PT_UbiA_2"/>
    <property type="match status" value="1"/>
</dbReference>
<dbReference type="PANTHER" id="PTHR11048:SF5">
    <property type="entry name" value="DECAPRENYL-PHOSPHATE PHOSPHORIBOSYLTRANSFERASE"/>
    <property type="match status" value="1"/>
</dbReference>
<feature type="transmembrane region" description="Helical" evidence="7">
    <location>
        <begin position="284"/>
        <end position="304"/>
    </location>
</feature>
<dbReference type="RefSeq" id="WP_142861459.1">
    <property type="nucleotide sequence ID" value="NZ_VJMF01000005.1"/>
</dbReference>
<feature type="region of interest" description="Disordered" evidence="6">
    <location>
        <begin position="1"/>
        <end position="22"/>
    </location>
</feature>
<keyword evidence="8" id="KW-0808">Transferase</keyword>
<reference evidence="8 9" key="1">
    <citation type="submission" date="2019-07" db="EMBL/GenBank/DDBJ databases">
        <title>Ln-dependent methylotrophs.</title>
        <authorList>
            <person name="Tani A."/>
        </authorList>
    </citation>
    <scope>NUCLEOTIDE SEQUENCE [LARGE SCALE GENOMIC DNA]</scope>
    <source>
        <strain evidence="8 9">SM89A</strain>
    </source>
</reference>
<keyword evidence="5 7" id="KW-0472">Membrane</keyword>
<evidence type="ECO:0000256" key="7">
    <source>
        <dbReference type="SAM" id="Phobius"/>
    </source>
</evidence>
<comment type="subcellular location">
    <subcellularLocation>
        <location evidence="1">Membrane</location>
        <topology evidence="1">Multi-pass membrane protein</topology>
    </subcellularLocation>
</comment>